<evidence type="ECO:0000313" key="3">
    <source>
        <dbReference type="Proteomes" id="UP001218218"/>
    </source>
</evidence>
<evidence type="ECO:0000313" key="2">
    <source>
        <dbReference type="EMBL" id="KAJ7310792.1"/>
    </source>
</evidence>
<proteinExistence type="predicted"/>
<reference evidence="2" key="1">
    <citation type="submission" date="2023-03" db="EMBL/GenBank/DDBJ databases">
        <title>Massive genome expansion in bonnet fungi (Mycena s.s.) driven by repeated elements and novel gene families across ecological guilds.</title>
        <authorList>
            <consortium name="Lawrence Berkeley National Laboratory"/>
            <person name="Harder C.B."/>
            <person name="Miyauchi S."/>
            <person name="Viragh M."/>
            <person name="Kuo A."/>
            <person name="Thoen E."/>
            <person name="Andreopoulos B."/>
            <person name="Lu D."/>
            <person name="Skrede I."/>
            <person name="Drula E."/>
            <person name="Henrissat B."/>
            <person name="Morin E."/>
            <person name="Kohler A."/>
            <person name="Barry K."/>
            <person name="LaButti K."/>
            <person name="Morin E."/>
            <person name="Salamov A."/>
            <person name="Lipzen A."/>
            <person name="Mereny Z."/>
            <person name="Hegedus B."/>
            <person name="Baldrian P."/>
            <person name="Stursova M."/>
            <person name="Weitz H."/>
            <person name="Taylor A."/>
            <person name="Grigoriev I.V."/>
            <person name="Nagy L.G."/>
            <person name="Martin F."/>
            <person name="Kauserud H."/>
        </authorList>
    </citation>
    <scope>NUCLEOTIDE SEQUENCE</scope>
    <source>
        <strain evidence="2">CBHHK002</strain>
    </source>
</reference>
<evidence type="ECO:0000256" key="1">
    <source>
        <dbReference type="SAM" id="MobiDB-lite"/>
    </source>
</evidence>
<protein>
    <submittedName>
        <fullName evidence="2">Uncharacterized protein</fullName>
    </submittedName>
</protein>
<keyword evidence="3" id="KW-1185">Reference proteome</keyword>
<comment type="caution">
    <text evidence="2">The sequence shown here is derived from an EMBL/GenBank/DDBJ whole genome shotgun (WGS) entry which is preliminary data.</text>
</comment>
<name>A0AAD6Z7T5_9AGAR</name>
<feature type="compositionally biased region" description="Basic and acidic residues" evidence="1">
    <location>
        <begin position="299"/>
        <end position="317"/>
    </location>
</feature>
<dbReference type="AlphaFoldDB" id="A0AAD6Z7T5"/>
<organism evidence="2 3">
    <name type="scientific">Mycena albidolilacea</name>
    <dbReference type="NCBI Taxonomy" id="1033008"/>
    <lineage>
        <taxon>Eukaryota</taxon>
        <taxon>Fungi</taxon>
        <taxon>Dikarya</taxon>
        <taxon>Basidiomycota</taxon>
        <taxon>Agaricomycotina</taxon>
        <taxon>Agaricomycetes</taxon>
        <taxon>Agaricomycetidae</taxon>
        <taxon>Agaricales</taxon>
        <taxon>Marasmiineae</taxon>
        <taxon>Mycenaceae</taxon>
        <taxon>Mycena</taxon>
    </lineage>
</organism>
<gene>
    <name evidence="2" type="ORF">DFH08DRAFT_898391</name>
</gene>
<feature type="region of interest" description="Disordered" evidence="1">
    <location>
        <begin position="277"/>
        <end position="317"/>
    </location>
</feature>
<feature type="compositionally biased region" description="Acidic residues" evidence="1">
    <location>
        <begin position="280"/>
        <end position="298"/>
    </location>
</feature>
<dbReference type="Proteomes" id="UP001218218">
    <property type="component" value="Unassembled WGS sequence"/>
</dbReference>
<dbReference type="EMBL" id="JARIHO010000077">
    <property type="protein sequence ID" value="KAJ7310792.1"/>
    <property type="molecule type" value="Genomic_DNA"/>
</dbReference>
<sequence>MTTIPNPNTITALTLQSMHSSYYKSYTFEGFSEILSRAPQLAPHVRLLLLQFLPGHSSSPEAAAALTAILAKLNSTNTLSVQMEAGGDEFQWSSLSLGVQAALQTALLRPTLTSLRLSRVQFDGPVEFISVLAPASQLHELIISQVTLKNAGDGNTTLPSTRLSLHTLKVDCYMTTPQLLRLLTRVIDGSQLRHLLTFITPDLEPAACEVLAIAVNVEHYHVRLEEYSRRDAKRLAINLRPLRHLHTLEITLDLHVASFTGDPVWCAKRIIKSTGADAASLDEGDDQDEDTEDYDDANEDKTEDEHEDEHEPGRGDQRNSVVTDIIFNVDLNNVEQGYHKLISRTMMSLADMLDEMIGLALNTVTFWIACEGQVWDAVDEHLRQCFTLMETDRNRPLRIKKLGRLNQFL</sequence>
<accession>A0AAD6Z7T5</accession>